<keyword evidence="2" id="KW-0808">Transferase</keyword>
<reference evidence="6 7" key="1">
    <citation type="submission" date="2019-03" db="EMBL/GenBank/DDBJ databases">
        <title>Genomic Encyclopedia of Type Strains, Phase IV (KMG-IV): sequencing the most valuable type-strain genomes for metagenomic binning, comparative biology and taxonomic classification.</title>
        <authorList>
            <person name="Goeker M."/>
        </authorList>
    </citation>
    <scope>NUCLEOTIDE SEQUENCE [LARGE SCALE GENOMIC DNA]</scope>
    <source>
        <strain evidence="6 7">DSM 203</strain>
    </source>
</reference>
<organism evidence="6 7">
    <name type="scientific">Marichromatium gracile</name>
    <name type="common">Chromatium gracile</name>
    <dbReference type="NCBI Taxonomy" id="1048"/>
    <lineage>
        <taxon>Bacteria</taxon>
        <taxon>Pseudomonadati</taxon>
        <taxon>Pseudomonadota</taxon>
        <taxon>Gammaproteobacteria</taxon>
        <taxon>Chromatiales</taxon>
        <taxon>Chromatiaceae</taxon>
        <taxon>Marichromatium</taxon>
    </lineage>
</organism>
<keyword evidence="3 6" id="KW-0418">Kinase</keyword>
<dbReference type="Proteomes" id="UP000295247">
    <property type="component" value="Unassembled WGS sequence"/>
</dbReference>
<dbReference type="InterPro" id="IPR018484">
    <property type="entry name" value="FGGY_N"/>
</dbReference>
<dbReference type="RefSeq" id="WP_132230592.1">
    <property type="nucleotide sequence ID" value="NZ_NRRH01000027.1"/>
</dbReference>
<feature type="domain" description="Carbohydrate kinase FGGY C-terminal" evidence="5">
    <location>
        <begin position="250"/>
        <end position="423"/>
    </location>
</feature>
<dbReference type="InterPro" id="IPR043129">
    <property type="entry name" value="ATPase_NBD"/>
</dbReference>
<dbReference type="EMBL" id="SMDC01000015">
    <property type="protein sequence ID" value="TCW33303.1"/>
    <property type="molecule type" value="Genomic_DNA"/>
</dbReference>
<evidence type="ECO:0000313" key="6">
    <source>
        <dbReference type="EMBL" id="TCW33303.1"/>
    </source>
</evidence>
<evidence type="ECO:0000259" key="4">
    <source>
        <dbReference type="Pfam" id="PF00370"/>
    </source>
</evidence>
<evidence type="ECO:0000259" key="5">
    <source>
        <dbReference type="Pfam" id="PF02782"/>
    </source>
</evidence>
<feature type="domain" description="Carbohydrate kinase FGGY N-terminal" evidence="4">
    <location>
        <begin position="7"/>
        <end position="116"/>
    </location>
</feature>
<dbReference type="GO" id="GO:0019150">
    <property type="term" value="F:D-ribulokinase activity"/>
    <property type="evidence" value="ECO:0007669"/>
    <property type="project" value="TreeGrafter"/>
</dbReference>
<dbReference type="Pfam" id="PF00370">
    <property type="entry name" value="FGGY_N"/>
    <property type="match status" value="1"/>
</dbReference>
<dbReference type="SUPFAM" id="SSF53067">
    <property type="entry name" value="Actin-like ATPase domain"/>
    <property type="match status" value="2"/>
</dbReference>
<dbReference type="CDD" id="cd07783">
    <property type="entry name" value="ASKHA_NBD_FGGY_SePSK_AtXK1-like"/>
    <property type="match status" value="1"/>
</dbReference>
<dbReference type="InterPro" id="IPR018485">
    <property type="entry name" value="FGGY_C"/>
</dbReference>
<dbReference type="Pfam" id="PF02782">
    <property type="entry name" value="FGGY_C"/>
    <property type="match status" value="1"/>
</dbReference>
<dbReference type="PIRSF" id="PIRSF000538">
    <property type="entry name" value="GlpK"/>
    <property type="match status" value="1"/>
</dbReference>
<evidence type="ECO:0000256" key="2">
    <source>
        <dbReference type="ARBA" id="ARBA00022679"/>
    </source>
</evidence>
<sequence>MRGEAAFIGLDLGTSGCRAVAINAAAEPLAETRTALPDSTRPAPGRVEQNPEDWWQALTEVLRALVAALPDHRPAALAVAATSPTLLLADTAGDPLGPALMYDDQSAHQAAARIAASAPTSSAARGPGSGLAKLLALHDRLAPAGPFWALHQADWIAARLTGVLAASDWHNALKLGHDPERAGWPEWVGALLPPGARLPQVLAPGTRIAPLAPAVAAATGLPPTTRVVAGTTDSTAAALAAGLARPGEALTSLGTTLVVKVLSPQRIEAPDYGVYSHRYGAHWLVGGGSNSGAGVLRREFDDDALVTLSARIDPERDSGLDYYPLPGIGERFPHPDPHLAPRLDPHPGDPVRRLHGLLEGIARIEAEGYARLAELGAPRPRHVLSIGGGAHNPTWTRLRARLLDCTVLRALRQEAAFGAALLARGGAADG</sequence>
<dbReference type="GO" id="GO:0005997">
    <property type="term" value="P:xylulose metabolic process"/>
    <property type="evidence" value="ECO:0007669"/>
    <property type="project" value="TreeGrafter"/>
</dbReference>
<dbReference type="PANTHER" id="PTHR10196">
    <property type="entry name" value="SUGAR KINASE"/>
    <property type="match status" value="1"/>
</dbReference>
<gene>
    <name evidence="6" type="ORF">EDC29_11555</name>
</gene>
<comment type="caution">
    <text evidence="6">The sequence shown here is derived from an EMBL/GenBank/DDBJ whole genome shotgun (WGS) entry which is preliminary data.</text>
</comment>
<dbReference type="GO" id="GO:0005829">
    <property type="term" value="C:cytosol"/>
    <property type="evidence" value="ECO:0007669"/>
    <property type="project" value="TreeGrafter"/>
</dbReference>
<accession>A0A4R4A5X1</accession>
<comment type="similarity">
    <text evidence="1">Belongs to the FGGY kinase family.</text>
</comment>
<dbReference type="Gene3D" id="3.30.420.40">
    <property type="match status" value="2"/>
</dbReference>
<name>A0A4R4A5X1_MARGR</name>
<dbReference type="InterPro" id="IPR000577">
    <property type="entry name" value="Carb_kinase_FGGY"/>
</dbReference>
<evidence type="ECO:0000313" key="7">
    <source>
        <dbReference type="Proteomes" id="UP000295247"/>
    </source>
</evidence>
<evidence type="ECO:0000256" key="1">
    <source>
        <dbReference type="ARBA" id="ARBA00009156"/>
    </source>
</evidence>
<dbReference type="PANTHER" id="PTHR10196:SF80">
    <property type="entry name" value="D-RIBULOSE KINASE"/>
    <property type="match status" value="1"/>
</dbReference>
<dbReference type="GO" id="GO:0004856">
    <property type="term" value="F:D-xylulokinase activity"/>
    <property type="evidence" value="ECO:0007669"/>
    <property type="project" value="TreeGrafter"/>
</dbReference>
<protein>
    <submittedName>
        <fullName evidence="6">Sugar (Pentulose or hexulose) kinase</fullName>
    </submittedName>
</protein>
<dbReference type="AlphaFoldDB" id="A0A4R4A5X1"/>
<proteinExistence type="inferred from homology"/>
<evidence type="ECO:0000256" key="3">
    <source>
        <dbReference type="ARBA" id="ARBA00022777"/>
    </source>
</evidence>